<dbReference type="PANTHER" id="PTHR19446">
    <property type="entry name" value="REVERSE TRANSCRIPTASES"/>
    <property type="match status" value="1"/>
</dbReference>
<dbReference type="Gene3D" id="3.60.10.10">
    <property type="entry name" value="Endonuclease/exonuclease/phosphatase"/>
    <property type="match status" value="1"/>
</dbReference>
<keyword evidence="3" id="KW-1185">Reference proteome</keyword>
<dbReference type="EMBL" id="LSSN01003432">
    <property type="protein sequence ID" value="OMJ13590.1"/>
    <property type="molecule type" value="Genomic_DNA"/>
</dbReference>
<dbReference type="Proteomes" id="UP000187283">
    <property type="component" value="Unassembled WGS sequence"/>
</dbReference>
<dbReference type="InterPro" id="IPR000477">
    <property type="entry name" value="RT_dom"/>
</dbReference>
<dbReference type="CDD" id="cd01650">
    <property type="entry name" value="RT_nLTR_like"/>
    <property type="match status" value="1"/>
</dbReference>
<reference evidence="2 3" key="1">
    <citation type="submission" date="2017-01" db="EMBL/GenBank/DDBJ databases">
        <authorList>
            <person name="Mah S.A."/>
            <person name="Swanson W.J."/>
            <person name="Moy G.W."/>
            <person name="Vacquier V.D."/>
        </authorList>
    </citation>
    <scope>NUCLEOTIDE SEQUENCE [LARGE SCALE GENOMIC DNA]</scope>
    <source>
        <strain evidence="2 3">GSMNP</strain>
    </source>
</reference>
<dbReference type="OrthoDB" id="4842715at2759"/>
<dbReference type="STRING" id="133412.A0A1R1XG36"/>
<dbReference type="InterPro" id="IPR043502">
    <property type="entry name" value="DNA/RNA_pol_sf"/>
</dbReference>
<dbReference type="Pfam" id="PF00078">
    <property type="entry name" value="RVT_1"/>
    <property type="match status" value="1"/>
</dbReference>
<comment type="caution">
    <text evidence="2">The sequence shown here is derived from an EMBL/GenBank/DDBJ whole genome shotgun (WGS) entry which is preliminary data.</text>
</comment>
<feature type="domain" description="Reverse transcriptase" evidence="1">
    <location>
        <begin position="231"/>
        <end position="451"/>
    </location>
</feature>
<evidence type="ECO:0000259" key="1">
    <source>
        <dbReference type="PROSITE" id="PS50878"/>
    </source>
</evidence>
<accession>A0A1R1XG36</accession>
<organism evidence="2 3">
    <name type="scientific">Smittium culicis</name>
    <dbReference type="NCBI Taxonomy" id="133412"/>
    <lineage>
        <taxon>Eukaryota</taxon>
        <taxon>Fungi</taxon>
        <taxon>Fungi incertae sedis</taxon>
        <taxon>Zoopagomycota</taxon>
        <taxon>Kickxellomycotina</taxon>
        <taxon>Harpellomycetes</taxon>
        <taxon>Harpellales</taxon>
        <taxon>Legeriomycetaceae</taxon>
        <taxon>Smittium</taxon>
    </lineage>
</organism>
<evidence type="ECO:0000313" key="2">
    <source>
        <dbReference type="EMBL" id="OMJ13590.1"/>
    </source>
</evidence>
<dbReference type="PROSITE" id="PS50878">
    <property type="entry name" value="RT_POL"/>
    <property type="match status" value="1"/>
</dbReference>
<dbReference type="SUPFAM" id="SSF56672">
    <property type="entry name" value="DNA/RNA polymerases"/>
    <property type="match status" value="1"/>
</dbReference>
<proteinExistence type="predicted"/>
<dbReference type="SUPFAM" id="SSF56219">
    <property type="entry name" value="DNase I-like"/>
    <property type="match status" value="1"/>
</dbReference>
<evidence type="ECO:0000313" key="3">
    <source>
        <dbReference type="Proteomes" id="UP000187283"/>
    </source>
</evidence>
<name>A0A1R1XG36_9FUNG</name>
<dbReference type="AlphaFoldDB" id="A0A1R1XG36"/>
<protein>
    <submittedName>
        <fullName evidence="2">Transposon TX1 protein</fullName>
    </submittedName>
</protein>
<dbReference type="InterPro" id="IPR036691">
    <property type="entry name" value="Endo/exonu/phosph_ase_sf"/>
</dbReference>
<sequence>MNVHLPSNSTRRKKASDEIFNYMTRAKNKFTKNIICGDFNMDTNAAKKFILKTGAGLQRAKPTNSTGSRWHKGKTGRMIDHIFYSGTLGRESDQLISNDSKKLWNFIKSYTGKSFQSIADGPMYDKYKNLITEKHEKIKIWTNHFGELAKDATGNSRCSNKWENLINTETDYYQECDNTILWSEITQALAGTPNNKAPGADGVPSEVWKLVMDEPSPTSPLAKIINKIINIMYDTGNIPQCLETSVVVPVPKKGDLKDPDNYRGISLIPTLAKLVAKIVATKLSKIDAKYRILNKETWLCYIDNSKAYERVPHMALLHKLRSVGIGGKLLNMIKDMYDTPKIAVRVGNEISNPTEYLCGVRQGCPASPILFDLFINDIFKGVRGVRVPGLTSRIPGLLFADDAVLLAESSADLQIALITITEWSDTWEMVVNTSKCGIMTISGELTTDMTL</sequence>
<gene>
    <name evidence="2" type="ORF">AYI70_g8405</name>
</gene>